<reference evidence="1 2" key="1">
    <citation type="submission" date="2016-01" db="EMBL/GenBank/DDBJ databases">
        <title>The draft genome sequence of Aquimarina sp. RZW4-3-2.</title>
        <authorList>
            <person name="Wang Y."/>
        </authorList>
    </citation>
    <scope>NUCLEOTIDE SEQUENCE [LARGE SCALE GENOMIC DNA]</scope>
    <source>
        <strain evidence="1 2">RZW4-3-2</strain>
    </source>
</reference>
<dbReference type="EMBL" id="LQRT01000046">
    <property type="protein sequence ID" value="KZS38812.1"/>
    <property type="molecule type" value="Genomic_DNA"/>
</dbReference>
<sequence length="250" mass="28497">MKNFRNQRIIASLILGVLCITSCEKSEDVITKETIELNDEGFRSETGNNDLILDVKNEDVQYPVLHMSFDKSISKKEAEFQWNEAIKEYLKKNPIKNTKGSASDWHYWIQTETGDELYNQTDGLARAKVSFNTSAGNHHTSYVDLNNGDDRKSGQWDYYFFRASIVGQLVSWVEAEHAHLELTGTNGWVVKSFFVKIYPGDQTGYASSTLQDGVYGSFILSSPNIWLDNDYLNTWDRYNTGNVGIGRVIF</sequence>
<gene>
    <name evidence="1" type="ORF">AWE51_14610</name>
</gene>
<evidence type="ECO:0000313" key="2">
    <source>
        <dbReference type="Proteomes" id="UP000076715"/>
    </source>
</evidence>
<name>A0A162XWE9_9FLAO</name>
<dbReference type="Proteomes" id="UP000076715">
    <property type="component" value="Unassembled WGS sequence"/>
</dbReference>
<dbReference type="AlphaFoldDB" id="A0A162XWE9"/>
<keyword evidence="2" id="KW-1185">Reference proteome</keyword>
<accession>A0A162XWE9</accession>
<evidence type="ECO:0000313" key="1">
    <source>
        <dbReference type="EMBL" id="KZS38812.1"/>
    </source>
</evidence>
<proteinExistence type="predicted"/>
<comment type="caution">
    <text evidence="1">The sequence shown here is derived from an EMBL/GenBank/DDBJ whole genome shotgun (WGS) entry which is preliminary data.</text>
</comment>
<dbReference type="OrthoDB" id="1162971at2"/>
<dbReference type="RefSeq" id="WP_066318596.1">
    <property type="nucleotide sequence ID" value="NZ_LQRT01000046.1"/>
</dbReference>
<organism evidence="1 2">
    <name type="scientific">Aquimarina aggregata</name>
    <dbReference type="NCBI Taxonomy" id="1642818"/>
    <lineage>
        <taxon>Bacteria</taxon>
        <taxon>Pseudomonadati</taxon>
        <taxon>Bacteroidota</taxon>
        <taxon>Flavobacteriia</taxon>
        <taxon>Flavobacteriales</taxon>
        <taxon>Flavobacteriaceae</taxon>
        <taxon>Aquimarina</taxon>
    </lineage>
</organism>
<protein>
    <submittedName>
        <fullName evidence="1">Uncharacterized protein</fullName>
    </submittedName>
</protein>